<dbReference type="Proteomes" id="UP000248925">
    <property type="component" value="Unassembled WGS sequence"/>
</dbReference>
<dbReference type="SUPFAM" id="SSF55298">
    <property type="entry name" value="YjgF-like"/>
    <property type="match status" value="1"/>
</dbReference>
<reference evidence="2 3" key="1">
    <citation type="journal article" date="2018" name="Sci. Rep.">
        <title>Rhizobium tumorigenes sp. nov., a novel plant tumorigenic bacterium isolated from cane gall tumors on thornless blackberry.</title>
        <authorList>
            <person name="Kuzmanovi N."/>
            <person name="Smalla K."/>
            <person name="Gronow S."/>
            <person name="PuBawska J."/>
        </authorList>
    </citation>
    <scope>NUCLEOTIDE SEQUENCE [LARGE SCALE GENOMIC DNA]</scope>
    <source>
        <strain evidence="2 3">CCBAU 85046</strain>
    </source>
</reference>
<proteinExistence type="predicted"/>
<dbReference type="InterPro" id="IPR035959">
    <property type="entry name" value="RutC-like_sf"/>
</dbReference>
<organism evidence="2 3">
    <name type="scientific">Rhizobium tubonense</name>
    <dbReference type="NCBI Taxonomy" id="484088"/>
    <lineage>
        <taxon>Bacteria</taxon>
        <taxon>Pseudomonadati</taxon>
        <taxon>Pseudomonadota</taxon>
        <taxon>Alphaproteobacteria</taxon>
        <taxon>Hyphomicrobiales</taxon>
        <taxon>Rhizobiaceae</taxon>
        <taxon>Rhizobium/Agrobacterium group</taxon>
        <taxon>Rhizobium</taxon>
    </lineage>
</organism>
<dbReference type="EMBL" id="PCDP01000029">
    <property type="protein sequence ID" value="PZM14908.1"/>
    <property type="molecule type" value="Genomic_DNA"/>
</dbReference>
<protein>
    <recommendedName>
        <fullName evidence="1">Endoribonuclease L-PSP/chorismate mutase-like domain-containing protein</fullName>
    </recommendedName>
</protein>
<keyword evidence="3" id="KW-1185">Reference proteome</keyword>
<feature type="domain" description="Endoribonuclease L-PSP/chorismate mutase-like" evidence="1">
    <location>
        <begin position="15"/>
        <end position="143"/>
    </location>
</feature>
<accession>A0A2W4CVS1</accession>
<dbReference type="PANTHER" id="PTHR43760">
    <property type="entry name" value="ENDORIBONUCLEASE-RELATED"/>
    <property type="match status" value="1"/>
</dbReference>
<dbReference type="Pfam" id="PF14588">
    <property type="entry name" value="YjgF_endoribonc"/>
    <property type="match status" value="1"/>
</dbReference>
<dbReference type="AlphaFoldDB" id="A0A2W4CVS1"/>
<evidence type="ECO:0000259" key="1">
    <source>
        <dbReference type="Pfam" id="PF14588"/>
    </source>
</evidence>
<dbReference type="InterPro" id="IPR013813">
    <property type="entry name" value="Endoribo_LPSP/chorism_mut-like"/>
</dbReference>
<name>A0A2W4CVS1_9HYPH</name>
<comment type="caution">
    <text evidence="2">The sequence shown here is derived from an EMBL/GenBank/DDBJ whole genome shotgun (WGS) entry which is preliminary data.</text>
</comment>
<dbReference type="CDD" id="cd02199">
    <property type="entry name" value="YjgF_YER057c_UK114_like_1"/>
    <property type="match status" value="1"/>
</dbReference>
<dbReference type="RefSeq" id="WP_111159997.1">
    <property type="nucleotide sequence ID" value="NZ_PCDP01000029.1"/>
</dbReference>
<gene>
    <name evidence="2" type="ORF">CPY51_09480</name>
</gene>
<sequence>MVVASAEALVRELALVIPPAPTPFGAYVEAVQSGSLLFLSGMLPVVGHAPLYTGVVGKDLCVAEGYDAARTACLSALSAARSHLGSLDRIRTVAKLGVYIATQPDFREHPKVADGASELLLSIFGADRIPPRIVLGVSSIPLGMPVEIELIFEIEPQRSNVALKPEMEQL</sequence>
<evidence type="ECO:0000313" key="3">
    <source>
        <dbReference type="Proteomes" id="UP000248925"/>
    </source>
</evidence>
<evidence type="ECO:0000313" key="2">
    <source>
        <dbReference type="EMBL" id="PZM14908.1"/>
    </source>
</evidence>
<dbReference type="PANTHER" id="PTHR43760:SF1">
    <property type="entry name" value="ENDORIBONUCLEASE L-PSP_CHORISMATE MUTASE-LIKE DOMAIN-CONTAINING PROTEIN"/>
    <property type="match status" value="1"/>
</dbReference>
<dbReference type="OrthoDB" id="9806350at2"/>
<dbReference type="Gene3D" id="3.30.1330.40">
    <property type="entry name" value="RutC-like"/>
    <property type="match status" value="1"/>
</dbReference>